<dbReference type="InterPro" id="IPR027417">
    <property type="entry name" value="P-loop_NTPase"/>
</dbReference>
<dbReference type="RefSeq" id="XP_066710520.1">
    <property type="nucleotide sequence ID" value="XM_066861410.1"/>
</dbReference>
<protein>
    <recommendedName>
        <fullName evidence="4">P-loop containing nucleoside triphosphate hydrolase protein</fullName>
    </recommendedName>
</protein>
<sequence length="426" mass="48089">MEDLLRGPGPAFAYVPTIGLLSISCLAWFAYHPPLPSPRARWEHLLLFLVGCFSVFAFLLVGCVLFVLAYQGDPAWNRRLWKWDVLGIILIDSLYVIRAPLSRAVTRHIPTTAYFSKVYNSLWFASCFVLFESLFLGLSFISGQWTQLVAAGFYYLWTALWCWNLKRGGVAVVQLIATVALGLGYDFLFLLFLTLSSFLFVTTEQWRATQRGDGAGSFASFYTTQASIYRQPTPPARIEAPYARSNAYQAAGSFAIAYPSKPICVCLLGPEACGKTTLLDHHFLPPDRRLSAGEPHCPTLEDTIYTTCQIEGKEVRIEILDTGDWHTYSQVVDQWIGKADVCIVPFFNQESFNAIEVSTLPQVSKDRIFILFAARNRTNRKSWVEAEKKGVEFAEKHGWLYRREVDGSPFTHALTAFKAKLAVKYF</sequence>
<accession>A0ABR1TNP0</accession>
<dbReference type="GeneID" id="92094473"/>
<gene>
    <name evidence="2" type="ORF">PG994_010001</name>
</gene>
<evidence type="ECO:0000256" key="1">
    <source>
        <dbReference type="SAM" id="Phobius"/>
    </source>
</evidence>
<dbReference type="Gene3D" id="3.40.50.300">
    <property type="entry name" value="P-loop containing nucleotide triphosphate hydrolases"/>
    <property type="match status" value="1"/>
</dbReference>
<name>A0ABR1TNP0_9PEZI</name>
<dbReference type="PROSITE" id="PS51257">
    <property type="entry name" value="PROKAR_LIPOPROTEIN"/>
    <property type="match status" value="1"/>
</dbReference>
<evidence type="ECO:0000313" key="3">
    <source>
        <dbReference type="Proteomes" id="UP001480595"/>
    </source>
</evidence>
<feature type="transmembrane region" description="Helical" evidence="1">
    <location>
        <begin position="118"/>
        <end position="138"/>
    </location>
</feature>
<evidence type="ECO:0000313" key="2">
    <source>
        <dbReference type="EMBL" id="KAK8048271.1"/>
    </source>
</evidence>
<dbReference type="InterPro" id="IPR001806">
    <property type="entry name" value="Small_GTPase"/>
</dbReference>
<feature type="transmembrane region" description="Helical" evidence="1">
    <location>
        <begin position="144"/>
        <end position="163"/>
    </location>
</feature>
<feature type="transmembrane region" description="Helical" evidence="1">
    <location>
        <begin position="12"/>
        <end position="33"/>
    </location>
</feature>
<keyword evidence="1" id="KW-0812">Transmembrane</keyword>
<feature type="transmembrane region" description="Helical" evidence="1">
    <location>
        <begin position="45"/>
        <end position="68"/>
    </location>
</feature>
<proteinExistence type="predicted"/>
<keyword evidence="1" id="KW-0472">Membrane</keyword>
<dbReference type="Proteomes" id="UP001480595">
    <property type="component" value="Unassembled WGS sequence"/>
</dbReference>
<organism evidence="2 3">
    <name type="scientific">Apiospora phragmitis</name>
    <dbReference type="NCBI Taxonomy" id="2905665"/>
    <lineage>
        <taxon>Eukaryota</taxon>
        <taxon>Fungi</taxon>
        <taxon>Dikarya</taxon>
        <taxon>Ascomycota</taxon>
        <taxon>Pezizomycotina</taxon>
        <taxon>Sordariomycetes</taxon>
        <taxon>Xylariomycetidae</taxon>
        <taxon>Amphisphaeriales</taxon>
        <taxon>Apiosporaceae</taxon>
        <taxon>Apiospora</taxon>
    </lineage>
</organism>
<evidence type="ECO:0008006" key="4">
    <source>
        <dbReference type="Google" id="ProtNLM"/>
    </source>
</evidence>
<keyword evidence="1" id="KW-1133">Transmembrane helix</keyword>
<comment type="caution">
    <text evidence="2">The sequence shown here is derived from an EMBL/GenBank/DDBJ whole genome shotgun (WGS) entry which is preliminary data.</text>
</comment>
<dbReference type="EMBL" id="JAQQWL010000011">
    <property type="protein sequence ID" value="KAK8048271.1"/>
    <property type="molecule type" value="Genomic_DNA"/>
</dbReference>
<reference evidence="2 3" key="1">
    <citation type="submission" date="2023-01" db="EMBL/GenBank/DDBJ databases">
        <title>Analysis of 21 Apiospora genomes using comparative genomics revels a genus with tremendous synthesis potential of carbohydrate active enzymes and secondary metabolites.</title>
        <authorList>
            <person name="Sorensen T."/>
        </authorList>
    </citation>
    <scope>NUCLEOTIDE SEQUENCE [LARGE SCALE GENOMIC DNA]</scope>
    <source>
        <strain evidence="2 3">CBS 135458</strain>
    </source>
</reference>
<dbReference type="Pfam" id="PF00071">
    <property type="entry name" value="Ras"/>
    <property type="match status" value="1"/>
</dbReference>
<keyword evidence="3" id="KW-1185">Reference proteome</keyword>
<feature type="transmembrane region" description="Helical" evidence="1">
    <location>
        <begin position="175"/>
        <end position="201"/>
    </location>
</feature>
<dbReference type="SUPFAM" id="SSF52540">
    <property type="entry name" value="P-loop containing nucleoside triphosphate hydrolases"/>
    <property type="match status" value="1"/>
</dbReference>